<name>A0A2K3ZJE1_9STAP</name>
<comment type="caution">
    <text evidence="1">The sequence shown here is derived from an EMBL/GenBank/DDBJ whole genome shotgun (WGS) entry which is preliminary data.</text>
</comment>
<dbReference type="NCBIfam" id="TIGR01683">
    <property type="entry name" value="thiS"/>
    <property type="match status" value="1"/>
</dbReference>
<dbReference type="AlphaFoldDB" id="A0A2K3ZJE1"/>
<dbReference type="EMBL" id="QKYD01000108">
    <property type="protein sequence ID" value="REI21312.1"/>
    <property type="molecule type" value="Genomic_DNA"/>
</dbReference>
<protein>
    <submittedName>
        <fullName evidence="1">Thiamine biosynthesis protein ThiS</fullName>
    </submittedName>
</protein>
<evidence type="ECO:0000313" key="2">
    <source>
        <dbReference type="EMBL" id="REI21312.1"/>
    </source>
</evidence>
<dbReference type="InterPro" id="IPR010035">
    <property type="entry name" value="Thi_S"/>
</dbReference>
<organism evidence="1 4">
    <name type="scientific">Staphylococcus felis</name>
    <dbReference type="NCBI Taxonomy" id="46127"/>
    <lineage>
        <taxon>Bacteria</taxon>
        <taxon>Bacillati</taxon>
        <taxon>Bacillota</taxon>
        <taxon>Bacilli</taxon>
        <taxon>Bacillales</taxon>
        <taxon>Staphylococcaceae</taxon>
        <taxon>Staphylococcus</taxon>
    </lineage>
</organism>
<dbReference type="Gene3D" id="3.10.20.30">
    <property type="match status" value="1"/>
</dbReference>
<reference evidence="3 4" key="1">
    <citation type="journal article" date="2018" name="Vet. Microbiol.">
        <title>Characterisation of Staphylococcus felis isolated from cats using whole genome sequencing.</title>
        <authorList>
            <person name="Worthing K."/>
            <person name="Pang S."/>
            <person name="Trott D.J."/>
            <person name="Abraham S."/>
            <person name="Coombs G.W."/>
            <person name="Jordan D."/>
            <person name="McIntyre L."/>
            <person name="Davies M.R."/>
            <person name="Norris J."/>
        </authorList>
    </citation>
    <scope>NUCLEOTIDE SEQUENCE [LARGE SCALE GENOMIC DNA]</scope>
    <source>
        <strain evidence="2 3">F25</strain>
        <strain evidence="1 4">F9</strain>
    </source>
</reference>
<dbReference type="EMBL" id="QKXQ01000164">
    <property type="protein sequence ID" value="REH98227.1"/>
    <property type="molecule type" value="Genomic_DNA"/>
</dbReference>
<accession>A0A2K3ZJE1</accession>
<dbReference type="InterPro" id="IPR003749">
    <property type="entry name" value="ThiS/MoaD-like"/>
</dbReference>
<dbReference type="Proteomes" id="UP000256337">
    <property type="component" value="Unassembled WGS sequence"/>
</dbReference>
<dbReference type="Proteomes" id="UP000256562">
    <property type="component" value="Unassembled WGS sequence"/>
</dbReference>
<dbReference type="PANTHER" id="PTHR34472">
    <property type="entry name" value="SULFUR CARRIER PROTEIN THIS"/>
    <property type="match status" value="1"/>
</dbReference>
<dbReference type="RefSeq" id="WP_103207389.1">
    <property type="nucleotide sequence ID" value="NZ_CAJUZQ010000021.1"/>
</dbReference>
<evidence type="ECO:0000313" key="3">
    <source>
        <dbReference type="Proteomes" id="UP000256337"/>
    </source>
</evidence>
<sequence length="68" mass="7810">MKVEVIVNGEVQTFQEHTTIQDILNHFEIEAKRMAVELNAKVVKRSEWSTTKVRPNDRLELLEFVGGG</sequence>
<evidence type="ECO:0000313" key="4">
    <source>
        <dbReference type="Proteomes" id="UP000256562"/>
    </source>
</evidence>
<dbReference type="KEGG" id="sfq:C7J90_01380"/>
<dbReference type="Pfam" id="PF02597">
    <property type="entry name" value="ThiS"/>
    <property type="match status" value="1"/>
</dbReference>
<gene>
    <name evidence="1" type="primary">thiS</name>
    <name evidence="2" type="ORF">DOS76_07070</name>
    <name evidence="1" type="ORF">DOS83_03795</name>
</gene>
<dbReference type="OrthoDB" id="9798559at2"/>
<dbReference type="InterPro" id="IPR016155">
    <property type="entry name" value="Mopterin_synth/thiamin_S_b"/>
</dbReference>
<evidence type="ECO:0000313" key="1">
    <source>
        <dbReference type="EMBL" id="REH98227.1"/>
    </source>
</evidence>
<dbReference type="CDD" id="cd00565">
    <property type="entry name" value="Ubl_ThiS"/>
    <property type="match status" value="1"/>
</dbReference>
<dbReference type="PANTHER" id="PTHR34472:SF1">
    <property type="entry name" value="SULFUR CARRIER PROTEIN THIS"/>
    <property type="match status" value="1"/>
</dbReference>
<dbReference type="InterPro" id="IPR012675">
    <property type="entry name" value="Beta-grasp_dom_sf"/>
</dbReference>
<dbReference type="SUPFAM" id="SSF54285">
    <property type="entry name" value="MoaD/ThiS"/>
    <property type="match status" value="1"/>
</dbReference>
<proteinExistence type="predicted"/>